<feature type="region of interest" description="Disordered" evidence="1">
    <location>
        <begin position="412"/>
        <end position="482"/>
    </location>
</feature>
<evidence type="ECO:0000313" key="3">
    <source>
        <dbReference type="Proteomes" id="UP000054375"/>
    </source>
</evidence>
<feature type="compositionally biased region" description="Polar residues" evidence="1">
    <location>
        <begin position="447"/>
        <end position="462"/>
    </location>
</feature>
<evidence type="ECO:0000313" key="2">
    <source>
        <dbReference type="EMBL" id="KUN64136.1"/>
    </source>
</evidence>
<dbReference type="EMBL" id="LMWV01000020">
    <property type="protein sequence ID" value="KUN64136.1"/>
    <property type="molecule type" value="Genomic_DNA"/>
</dbReference>
<name>A0A124HXA6_9ACTN</name>
<comment type="caution">
    <text evidence="2">The sequence shown here is derived from an EMBL/GenBank/DDBJ whole genome shotgun (WGS) entry which is preliminary data.</text>
</comment>
<dbReference type="RefSeq" id="WP_062240885.1">
    <property type="nucleotide sequence ID" value="NZ_JBIBHB010000004.1"/>
</dbReference>
<protein>
    <submittedName>
        <fullName evidence="2">Uncharacterized protein</fullName>
    </submittedName>
</protein>
<dbReference type="AlphaFoldDB" id="A0A124HXA6"/>
<proteinExistence type="predicted"/>
<keyword evidence="3" id="KW-1185">Reference proteome</keyword>
<reference evidence="2 3" key="1">
    <citation type="submission" date="2015-10" db="EMBL/GenBank/DDBJ databases">
        <title>Draft genome sequence of Streptomyces griseorubiginosus DSM 40469, type strain for the species Streptomyces griseorubiginosus.</title>
        <authorList>
            <person name="Ruckert C."/>
            <person name="Winkler A."/>
            <person name="Kalinowski J."/>
            <person name="Kampfer P."/>
            <person name="Glaeser S."/>
        </authorList>
    </citation>
    <scope>NUCLEOTIDE SEQUENCE [LARGE SCALE GENOMIC DNA]</scope>
    <source>
        <strain evidence="2 3">DSM 40469</strain>
    </source>
</reference>
<dbReference type="Proteomes" id="UP000054375">
    <property type="component" value="Unassembled WGS sequence"/>
</dbReference>
<organism evidence="2 3">
    <name type="scientific">Streptomyces griseorubiginosus</name>
    <dbReference type="NCBI Taxonomy" id="67304"/>
    <lineage>
        <taxon>Bacteria</taxon>
        <taxon>Bacillati</taxon>
        <taxon>Actinomycetota</taxon>
        <taxon>Actinomycetes</taxon>
        <taxon>Kitasatosporales</taxon>
        <taxon>Streptomycetaceae</taxon>
        <taxon>Streptomyces</taxon>
    </lineage>
</organism>
<gene>
    <name evidence="2" type="ORF">AQJ54_24145</name>
</gene>
<evidence type="ECO:0000256" key="1">
    <source>
        <dbReference type="SAM" id="MobiDB-lite"/>
    </source>
</evidence>
<accession>A0A124HXA6</accession>
<sequence>MPLQDPANEPEAVQMIWFGEEMSQSAKAGLRELSLRFPNSKKELVVMPRSRPGEAGQQRRAELMAGYREEAEQYGVEVVNVRGRTAQLAKAVEGKYTADTINDIYTMEMSNHGYIAAKDLTQYLLRGTGTGLTLDLSHHHMTGEEWDAVQADPNFSEAVVAPVDFSTAELKIVDLSHGQDANYRHVLHAGYQALSERHDEAGIDYQMMPHLDVFAMYTREGTRGQQVAQAAASQYIGYLAQMSQDEVRKGNVTFRPNDTSTRFRPETINLADNNLLAAKYNTQDPGRADIIGRMAVSALADGIHLVYGEAVTPPGGTSADMPVINVRPEVMSDISMRAFQVGNSRVLPQLSLGKTNQGEWRTDATNDPGDLSRIHGERVTLVQAANLGVRQAAEMGFEGLNKPSRITYDVHRQARSEGGSPIRTPSPASSEGEGMSQIAAGVANLQMPRTPSPEGSNPTGKVSEQPRPPVHRAATTGMPAGR</sequence>